<protein>
    <submittedName>
        <fullName evidence="2">LamB/YcsF family protein</fullName>
    </submittedName>
</protein>
<sequence length="288" mass="29157">MDLNADLGEEITDDAALLGLVTSANVACGYHAGSAAIMRAVCEQAVAAGVAVGAQVSYDDRARFGRVALDVEPDVLREQVADQVGLLAGIARAAGTRVTYVKPHGALYHRTLDDAAQAAAVLAGSVTDDGALPVLGMPGVLLDLARDGGRRTVLEGFPDRGYTPAGRLVPRSEPRAVLDDDALVAARAVTLATRGSGALVAGGERDGEHGNGQDASGRGGDGRGGDGRGGVAPGRPVERAVESVCVHGDHPGAVARARRVRAALEAAGLDLRPFAPPSAVDGRTGRTG</sequence>
<gene>
    <name evidence="2" type="ORF">V6R90_04835</name>
</gene>
<dbReference type="InterPro" id="IPR011330">
    <property type="entry name" value="Glyco_hydro/deAcase_b/a-brl"/>
</dbReference>
<dbReference type="RefSeq" id="WP_349804045.1">
    <property type="nucleotide sequence ID" value="NZ_JBEGDP010000003.1"/>
</dbReference>
<dbReference type="PANTHER" id="PTHR30292">
    <property type="entry name" value="UNCHARACTERIZED PROTEIN YBGL-RELATED"/>
    <property type="match status" value="1"/>
</dbReference>
<comment type="caution">
    <text evidence="2">The sequence shown here is derived from an EMBL/GenBank/DDBJ whole genome shotgun (WGS) entry which is preliminary data.</text>
</comment>
<dbReference type="SUPFAM" id="SSF88713">
    <property type="entry name" value="Glycoside hydrolase/deacetylase"/>
    <property type="match status" value="2"/>
</dbReference>
<accession>A0ABV1NVQ0</accession>
<organism evidence="2 3">
    <name type="scientific">Nocardioides kribbensis</name>
    <dbReference type="NCBI Taxonomy" id="305517"/>
    <lineage>
        <taxon>Bacteria</taxon>
        <taxon>Bacillati</taxon>
        <taxon>Actinomycetota</taxon>
        <taxon>Actinomycetes</taxon>
        <taxon>Propionibacteriales</taxon>
        <taxon>Nocardioidaceae</taxon>
        <taxon>Nocardioides</taxon>
    </lineage>
</organism>
<dbReference type="Gene3D" id="3.20.20.370">
    <property type="entry name" value="Glycoside hydrolase/deacetylase"/>
    <property type="match status" value="1"/>
</dbReference>
<dbReference type="Pfam" id="PF03746">
    <property type="entry name" value="LamB_YcsF"/>
    <property type="match status" value="2"/>
</dbReference>
<keyword evidence="3" id="KW-1185">Reference proteome</keyword>
<evidence type="ECO:0000313" key="3">
    <source>
        <dbReference type="Proteomes" id="UP001482520"/>
    </source>
</evidence>
<name>A0ABV1NVQ0_9ACTN</name>
<dbReference type="EMBL" id="JBEGDP010000003">
    <property type="protein sequence ID" value="MEQ7846595.1"/>
    <property type="molecule type" value="Genomic_DNA"/>
</dbReference>
<feature type="region of interest" description="Disordered" evidence="1">
    <location>
        <begin position="199"/>
        <end position="235"/>
    </location>
</feature>
<proteinExistence type="predicted"/>
<dbReference type="Proteomes" id="UP001482520">
    <property type="component" value="Unassembled WGS sequence"/>
</dbReference>
<evidence type="ECO:0000313" key="2">
    <source>
        <dbReference type="EMBL" id="MEQ7846595.1"/>
    </source>
</evidence>
<dbReference type="InterPro" id="IPR005501">
    <property type="entry name" value="LamB/YcsF/PxpA-like"/>
</dbReference>
<dbReference type="PANTHER" id="PTHR30292:SF0">
    <property type="entry name" value="5-OXOPROLINASE SUBUNIT A"/>
    <property type="match status" value="1"/>
</dbReference>
<evidence type="ECO:0000256" key="1">
    <source>
        <dbReference type="SAM" id="MobiDB-lite"/>
    </source>
</evidence>
<reference evidence="2 3" key="1">
    <citation type="submission" date="2024-02" db="EMBL/GenBank/DDBJ databases">
        <title>Full genome sequence of Nocardioides kribbensis.</title>
        <authorList>
            <person name="Poletto B.L."/>
            <person name="Silva G."/>
            <person name="Galante D."/>
            <person name="Campos K.R."/>
            <person name="Santos M.B.N."/>
            <person name="Sacchi C.T."/>
        </authorList>
    </citation>
    <scope>NUCLEOTIDE SEQUENCE [LARGE SCALE GENOMIC DNA]</scope>
    <source>
        <strain evidence="2 3">O4R</strain>
    </source>
</reference>